<organism evidence="1 2">
    <name type="scientific">Kitasatospora saccharophila</name>
    <dbReference type="NCBI Taxonomy" id="407973"/>
    <lineage>
        <taxon>Bacteria</taxon>
        <taxon>Bacillati</taxon>
        <taxon>Actinomycetota</taxon>
        <taxon>Actinomycetes</taxon>
        <taxon>Kitasatosporales</taxon>
        <taxon>Streptomycetaceae</taxon>
        <taxon>Kitasatospora</taxon>
    </lineage>
</organism>
<sequence>MTPLTEGPSFSSSRLCPDEAVDRWIEKHLATAPRFSDDQLREMGVILGVQLTRRTSTQG</sequence>
<reference evidence="2" key="1">
    <citation type="journal article" date="2019" name="Int. J. Syst. Evol. Microbiol.">
        <title>The Global Catalogue of Microorganisms (GCM) 10K type strain sequencing project: providing services to taxonomists for standard genome sequencing and annotation.</title>
        <authorList>
            <consortium name="The Broad Institute Genomics Platform"/>
            <consortium name="The Broad Institute Genome Sequencing Center for Infectious Disease"/>
            <person name="Wu L."/>
            <person name="Ma J."/>
        </authorList>
    </citation>
    <scope>NUCLEOTIDE SEQUENCE [LARGE SCALE GENOMIC DNA]</scope>
    <source>
        <strain evidence="2">JCM 14559</strain>
    </source>
</reference>
<name>A0ABP5IRB6_9ACTN</name>
<evidence type="ECO:0000313" key="1">
    <source>
        <dbReference type="EMBL" id="GAA2105230.1"/>
    </source>
</evidence>
<protein>
    <submittedName>
        <fullName evidence="1">Uncharacterized protein</fullName>
    </submittedName>
</protein>
<gene>
    <name evidence="1" type="ORF">GCM10009759_42130</name>
</gene>
<dbReference type="EMBL" id="BAAANS010000028">
    <property type="protein sequence ID" value="GAA2105230.1"/>
    <property type="molecule type" value="Genomic_DNA"/>
</dbReference>
<accession>A0ABP5IRB6</accession>
<keyword evidence="2" id="KW-1185">Reference proteome</keyword>
<evidence type="ECO:0000313" key="2">
    <source>
        <dbReference type="Proteomes" id="UP001500897"/>
    </source>
</evidence>
<dbReference type="Proteomes" id="UP001500897">
    <property type="component" value="Unassembled WGS sequence"/>
</dbReference>
<comment type="caution">
    <text evidence="1">The sequence shown here is derived from an EMBL/GenBank/DDBJ whole genome shotgun (WGS) entry which is preliminary data.</text>
</comment>
<proteinExistence type="predicted"/>